<dbReference type="PROSITE" id="PS51257">
    <property type="entry name" value="PROKAR_LIPOPROTEIN"/>
    <property type="match status" value="1"/>
</dbReference>
<keyword evidence="3" id="KW-1185">Reference proteome</keyword>
<organism evidence="2 3">
    <name type="scientific">Mucilaginibacter litoreus</name>
    <dbReference type="NCBI Taxonomy" id="1048221"/>
    <lineage>
        <taxon>Bacteria</taxon>
        <taxon>Pseudomonadati</taxon>
        <taxon>Bacteroidota</taxon>
        <taxon>Sphingobacteriia</taxon>
        <taxon>Sphingobacteriales</taxon>
        <taxon>Sphingobacteriaceae</taxon>
        <taxon>Mucilaginibacter</taxon>
    </lineage>
</organism>
<reference evidence="3" key="1">
    <citation type="journal article" date="2019" name="Int. J. Syst. Evol. Microbiol.">
        <title>The Global Catalogue of Microorganisms (GCM) 10K type strain sequencing project: providing services to taxonomists for standard genome sequencing and annotation.</title>
        <authorList>
            <consortium name="The Broad Institute Genomics Platform"/>
            <consortium name="The Broad Institute Genome Sequencing Center for Infectious Disease"/>
            <person name="Wu L."/>
            <person name="Ma J."/>
        </authorList>
    </citation>
    <scope>NUCLEOTIDE SEQUENCE [LARGE SCALE GENOMIC DNA]</scope>
    <source>
        <strain evidence="3">CCUG 61484</strain>
    </source>
</reference>
<sequence length="96" mass="10509">MKKVFYLLLSVVAISIYSCQKENTAPSLKGISAIKKDTTPPDFLKSAPSTSKKDTTPPDFRKATATKSKKDTTPPDFLKSAPSTSKKDTTPPDFRK</sequence>
<comment type="caution">
    <text evidence="2">The sequence shown here is derived from an EMBL/GenBank/DDBJ whole genome shotgun (WGS) entry which is preliminary data.</text>
</comment>
<evidence type="ECO:0000313" key="3">
    <source>
        <dbReference type="Proteomes" id="UP001597010"/>
    </source>
</evidence>
<proteinExistence type="predicted"/>
<name>A0ABW3ATN0_9SPHI</name>
<feature type="region of interest" description="Disordered" evidence="1">
    <location>
        <begin position="28"/>
        <end position="96"/>
    </location>
</feature>
<dbReference type="EMBL" id="JBHTHZ010000005">
    <property type="protein sequence ID" value="MFD0794210.1"/>
    <property type="molecule type" value="Genomic_DNA"/>
</dbReference>
<evidence type="ECO:0000313" key="2">
    <source>
        <dbReference type="EMBL" id="MFD0794210.1"/>
    </source>
</evidence>
<dbReference type="Proteomes" id="UP001597010">
    <property type="component" value="Unassembled WGS sequence"/>
</dbReference>
<gene>
    <name evidence="2" type="ORF">ACFQZX_11315</name>
</gene>
<protein>
    <submittedName>
        <fullName evidence="2">Uncharacterized protein</fullName>
    </submittedName>
</protein>
<evidence type="ECO:0000256" key="1">
    <source>
        <dbReference type="SAM" id="MobiDB-lite"/>
    </source>
</evidence>
<feature type="compositionally biased region" description="Basic and acidic residues" evidence="1">
    <location>
        <begin position="85"/>
        <end position="96"/>
    </location>
</feature>
<accession>A0ABW3ATN0</accession>
<dbReference type="RefSeq" id="WP_377115168.1">
    <property type="nucleotide sequence ID" value="NZ_JBHTHZ010000005.1"/>
</dbReference>
<feature type="compositionally biased region" description="Basic and acidic residues" evidence="1">
    <location>
        <begin position="51"/>
        <end position="73"/>
    </location>
</feature>